<sequence>MTEMTETTKTTGMTEITCDLVQHRLVRQPLDDRGP</sequence>
<dbReference type="AlphaFoldDB" id="A0A3S4RV47"/>
<accession>A0A3S4RV47</accession>
<keyword evidence="2" id="KW-1185">Reference proteome</keyword>
<evidence type="ECO:0000313" key="2">
    <source>
        <dbReference type="Proteomes" id="UP000266895"/>
    </source>
</evidence>
<evidence type="ECO:0000313" key="1">
    <source>
        <dbReference type="EMBL" id="VEG25982.1"/>
    </source>
</evidence>
<dbReference type="EMBL" id="LR134350">
    <property type="protein sequence ID" value="VEG25982.1"/>
    <property type="molecule type" value="Genomic_DNA"/>
</dbReference>
<reference evidence="1 2" key="1">
    <citation type="submission" date="2018-12" db="EMBL/GenBank/DDBJ databases">
        <authorList>
            <consortium name="Pathogen Informatics"/>
        </authorList>
    </citation>
    <scope>NUCLEOTIDE SEQUENCE [LARGE SCALE GENOMIC DNA]</scope>
    <source>
        <strain evidence="1 2">NCTC11636</strain>
    </source>
</reference>
<gene>
    <name evidence="1" type="ORF">NCTC11636_00291</name>
</gene>
<protein>
    <submittedName>
        <fullName evidence="1">Uncharacterized protein</fullName>
    </submittedName>
</protein>
<dbReference type="KEGG" id="ahw:NCTC11636_00291"/>
<name>A0A3S4RV47_9ACTO</name>
<dbReference type="Proteomes" id="UP000266895">
    <property type="component" value="Chromosome"/>
</dbReference>
<proteinExistence type="predicted"/>
<organism evidence="1 2">
    <name type="scientific">Actinomyces howellii</name>
    <dbReference type="NCBI Taxonomy" id="52771"/>
    <lineage>
        <taxon>Bacteria</taxon>
        <taxon>Bacillati</taxon>
        <taxon>Actinomycetota</taxon>
        <taxon>Actinomycetes</taxon>
        <taxon>Actinomycetales</taxon>
        <taxon>Actinomycetaceae</taxon>
        <taxon>Actinomyces</taxon>
    </lineage>
</organism>